<protein>
    <recommendedName>
        <fullName evidence="3">EF-hand domain-containing protein</fullName>
    </recommendedName>
</protein>
<dbReference type="PANTHER" id="PTHR23050">
    <property type="entry name" value="CALCIUM BINDING PROTEIN"/>
    <property type="match status" value="1"/>
</dbReference>
<evidence type="ECO:0000256" key="1">
    <source>
        <dbReference type="ARBA" id="ARBA00022737"/>
    </source>
</evidence>
<dbReference type="Gene3D" id="1.10.238.10">
    <property type="entry name" value="EF-hand"/>
    <property type="match status" value="1"/>
</dbReference>
<dbReference type="PROSITE" id="PS50222">
    <property type="entry name" value="EF_HAND_2"/>
    <property type="match status" value="2"/>
</dbReference>
<dbReference type="EMBL" id="JARKHS020022763">
    <property type="protein sequence ID" value="KAK8769321.1"/>
    <property type="molecule type" value="Genomic_DNA"/>
</dbReference>
<dbReference type="GO" id="GO:0005509">
    <property type="term" value="F:calcium ion binding"/>
    <property type="evidence" value="ECO:0007669"/>
    <property type="project" value="InterPro"/>
</dbReference>
<keyword evidence="2" id="KW-0106">Calcium</keyword>
<reference evidence="4 5" key="1">
    <citation type="journal article" date="2023" name="Arcadia Sci">
        <title>De novo assembly of a long-read Amblyomma americanum tick genome.</title>
        <authorList>
            <person name="Chou S."/>
            <person name="Poskanzer K.E."/>
            <person name="Rollins M."/>
            <person name="Thuy-Boun P.S."/>
        </authorList>
    </citation>
    <scope>NUCLEOTIDE SEQUENCE [LARGE SCALE GENOMIC DNA]</scope>
    <source>
        <strain evidence="4">F_SG_1</strain>
        <tissue evidence="4">Salivary glands</tissue>
    </source>
</reference>
<comment type="caution">
    <text evidence="4">The sequence shown here is derived from an EMBL/GenBank/DDBJ whole genome shotgun (WGS) entry which is preliminary data.</text>
</comment>
<dbReference type="AlphaFoldDB" id="A0AAQ4E3P4"/>
<dbReference type="InterPro" id="IPR011992">
    <property type="entry name" value="EF-hand-dom_pair"/>
</dbReference>
<dbReference type="InterPro" id="IPR002048">
    <property type="entry name" value="EF_hand_dom"/>
</dbReference>
<feature type="domain" description="EF-hand" evidence="3">
    <location>
        <begin position="46"/>
        <end position="78"/>
    </location>
</feature>
<dbReference type="FunFam" id="1.10.238.10:FF:000003">
    <property type="entry name" value="Calmodulin A"/>
    <property type="match status" value="1"/>
</dbReference>
<evidence type="ECO:0000313" key="5">
    <source>
        <dbReference type="Proteomes" id="UP001321473"/>
    </source>
</evidence>
<dbReference type="CDD" id="cd00051">
    <property type="entry name" value="EFh"/>
    <property type="match status" value="1"/>
</dbReference>
<dbReference type="PROSITE" id="PS00018">
    <property type="entry name" value="EF_HAND_1"/>
    <property type="match status" value="1"/>
</dbReference>
<dbReference type="Proteomes" id="UP001321473">
    <property type="component" value="Unassembled WGS sequence"/>
</dbReference>
<gene>
    <name evidence="4" type="ORF">V5799_014214</name>
</gene>
<organism evidence="4 5">
    <name type="scientific">Amblyomma americanum</name>
    <name type="common">Lone star tick</name>
    <dbReference type="NCBI Taxonomy" id="6943"/>
    <lineage>
        <taxon>Eukaryota</taxon>
        <taxon>Metazoa</taxon>
        <taxon>Ecdysozoa</taxon>
        <taxon>Arthropoda</taxon>
        <taxon>Chelicerata</taxon>
        <taxon>Arachnida</taxon>
        <taxon>Acari</taxon>
        <taxon>Parasitiformes</taxon>
        <taxon>Ixodida</taxon>
        <taxon>Ixodoidea</taxon>
        <taxon>Ixodidae</taxon>
        <taxon>Amblyomminae</taxon>
        <taxon>Amblyomma</taxon>
    </lineage>
</organism>
<evidence type="ECO:0000313" key="4">
    <source>
        <dbReference type="EMBL" id="KAK8769321.1"/>
    </source>
</evidence>
<feature type="domain" description="EF-hand" evidence="3">
    <location>
        <begin position="10"/>
        <end position="45"/>
    </location>
</feature>
<keyword evidence="1" id="KW-0677">Repeat</keyword>
<dbReference type="InterPro" id="IPR050145">
    <property type="entry name" value="Centrin_CML-like"/>
</dbReference>
<accession>A0AAQ4E3P4</accession>
<evidence type="ECO:0000256" key="2">
    <source>
        <dbReference type="ARBA" id="ARBA00022837"/>
    </source>
</evidence>
<dbReference type="Pfam" id="PF13499">
    <property type="entry name" value="EF-hand_7"/>
    <property type="match status" value="1"/>
</dbReference>
<evidence type="ECO:0000259" key="3">
    <source>
        <dbReference type="PROSITE" id="PS50222"/>
    </source>
</evidence>
<name>A0AAQ4E3P4_AMBAM</name>
<keyword evidence="5" id="KW-1185">Reference proteome</keyword>
<dbReference type="SUPFAM" id="SSF47473">
    <property type="entry name" value="EF-hand"/>
    <property type="match status" value="1"/>
</dbReference>
<dbReference type="SMART" id="SM00054">
    <property type="entry name" value="EFh"/>
    <property type="match status" value="2"/>
</dbReference>
<dbReference type="InterPro" id="IPR018247">
    <property type="entry name" value="EF_Hand_1_Ca_BS"/>
</dbReference>
<proteinExistence type="predicted"/>
<sequence>MMTKDVLAMDAEDQFKQVFRVFDRNGDGFVSCAEIRQAMTTLGQKLSTEDVDEMIRVADKDAKGKLTFDEFVTMVTFK</sequence>